<dbReference type="Gene3D" id="3.90.1150.10">
    <property type="entry name" value="Aspartate Aminotransferase, domain 1"/>
    <property type="match status" value="1"/>
</dbReference>
<dbReference type="Pfam" id="PF00202">
    <property type="entry name" value="Aminotran_3"/>
    <property type="match status" value="1"/>
</dbReference>
<comment type="similarity">
    <text evidence="3">Belongs to the class-III pyridoxal-phosphate-dependent aminotransferase family.</text>
</comment>
<name>A0A9J6QNU8_9FIRM</name>
<evidence type="ECO:0000313" key="4">
    <source>
        <dbReference type="EMBL" id="MCU7379048.1"/>
    </source>
</evidence>
<evidence type="ECO:0000313" key="5">
    <source>
        <dbReference type="Proteomes" id="UP001065549"/>
    </source>
</evidence>
<dbReference type="EC" id="5.4.3.8" evidence="4"/>
<dbReference type="InterPro" id="IPR015422">
    <property type="entry name" value="PyrdxlP-dep_Trfase_small"/>
</dbReference>
<sequence length="439" mass="48079">MEKFLQNYYDAHPKSLAMYEKAKEILPLGVTSNIRANKPFPFFVEKAGGSKVWDIDGNEYIDCQCSFGPTMIGHNHPVLSKAVIEQIGKGVDYAIPYENERVVAELLRERYPFMDMVRFSCSGTEGTMHALRVARAYTAKDKIIKLEGGFHGAHDSVLWSIHPDVAQAGPADAPTSVCMSAGVPSCLADTVITVPFNDIEALERAIAANKGQIAAFILEPIMANSTVILPKENYLDKVRAITTRENIVLIFDEVICGARVSYHGAAGKVGVTPDLVVVSKAIGGGYPISAFGGKREIMQHIEVDTEHCGTFGGNPLSICAAKTVLGKILTKEATESLIKKADKTFEEMKGMLKKAGVTSRLKHIGAMGSINFGITEVNNYRDMAKQDSDMWFKFYISMLNRGVIMQGGDATETIFFSLQHTDEDFEKILTAFKATVETL</sequence>
<dbReference type="PANTHER" id="PTHR43713">
    <property type="entry name" value="GLUTAMATE-1-SEMIALDEHYDE 2,1-AMINOMUTASE"/>
    <property type="match status" value="1"/>
</dbReference>
<organism evidence="4 5">
    <name type="scientific">Hominibacterium faecale</name>
    <dbReference type="NCBI Taxonomy" id="2839743"/>
    <lineage>
        <taxon>Bacteria</taxon>
        <taxon>Bacillati</taxon>
        <taxon>Bacillota</taxon>
        <taxon>Clostridia</taxon>
        <taxon>Peptostreptococcales</taxon>
        <taxon>Anaerovoracaceae</taxon>
        <taxon>Hominibacterium</taxon>
    </lineage>
</organism>
<dbReference type="RefSeq" id="WP_227754669.1">
    <property type="nucleotide sequence ID" value="NZ_JAJAGH010000001.1"/>
</dbReference>
<dbReference type="PANTHER" id="PTHR43713:SF3">
    <property type="entry name" value="GLUTAMATE-1-SEMIALDEHYDE 2,1-AMINOMUTASE 1, CHLOROPLASTIC-RELATED"/>
    <property type="match status" value="1"/>
</dbReference>
<keyword evidence="5" id="KW-1185">Reference proteome</keyword>
<accession>A0A9J6QNU8</accession>
<evidence type="ECO:0000256" key="3">
    <source>
        <dbReference type="RuleBase" id="RU003560"/>
    </source>
</evidence>
<dbReference type="Proteomes" id="UP001065549">
    <property type="component" value="Unassembled WGS sequence"/>
</dbReference>
<dbReference type="InterPro" id="IPR015424">
    <property type="entry name" value="PyrdxlP-dep_Trfase"/>
</dbReference>
<dbReference type="NCBIfam" id="NF000818">
    <property type="entry name" value="PRK00062.1"/>
    <property type="match status" value="1"/>
</dbReference>
<reference evidence="4" key="1">
    <citation type="submission" date="2022-09" db="EMBL/GenBank/DDBJ databases">
        <title>Culturomic study of gut microbiota in children with autism spectrum disorder.</title>
        <authorList>
            <person name="Efimov B.A."/>
            <person name="Chaplin A.V."/>
            <person name="Sokolova S.R."/>
            <person name="Pikina A.P."/>
            <person name="Korzhanova M."/>
            <person name="Belova V."/>
            <person name="Korostin D."/>
        </authorList>
    </citation>
    <scope>NUCLEOTIDE SEQUENCE</scope>
    <source>
        <strain evidence="4">ASD5510</strain>
    </source>
</reference>
<dbReference type="AlphaFoldDB" id="A0A9J6QNU8"/>
<dbReference type="GO" id="GO:0008483">
    <property type="term" value="F:transaminase activity"/>
    <property type="evidence" value="ECO:0007669"/>
    <property type="project" value="InterPro"/>
</dbReference>
<gene>
    <name evidence="4" type="ORF">OBO34_11880</name>
</gene>
<proteinExistence type="inferred from homology"/>
<comment type="caution">
    <text evidence="4">The sequence shown here is derived from an EMBL/GenBank/DDBJ whole genome shotgun (WGS) entry which is preliminary data.</text>
</comment>
<protein>
    <submittedName>
        <fullName evidence="4">Glutamate-1-semialdehyde 2,1-aminomutase</fullName>
        <ecNumber evidence="4">5.4.3.8</ecNumber>
    </submittedName>
</protein>
<dbReference type="InterPro" id="IPR005814">
    <property type="entry name" value="Aminotrans_3"/>
</dbReference>
<dbReference type="GO" id="GO:0042286">
    <property type="term" value="F:glutamate-1-semialdehyde 2,1-aminomutase activity"/>
    <property type="evidence" value="ECO:0007669"/>
    <property type="project" value="UniProtKB-EC"/>
</dbReference>
<evidence type="ECO:0000256" key="1">
    <source>
        <dbReference type="ARBA" id="ARBA00001933"/>
    </source>
</evidence>
<dbReference type="GO" id="GO:0030170">
    <property type="term" value="F:pyridoxal phosphate binding"/>
    <property type="evidence" value="ECO:0007669"/>
    <property type="project" value="InterPro"/>
</dbReference>
<dbReference type="Gene3D" id="3.40.640.10">
    <property type="entry name" value="Type I PLP-dependent aspartate aminotransferase-like (Major domain)"/>
    <property type="match status" value="1"/>
</dbReference>
<dbReference type="CDD" id="cd00610">
    <property type="entry name" value="OAT_like"/>
    <property type="match status" value="1"/>
</dbReference>
<dbReference type="SUPFAM" id="SSF53383">
    <property type="entry name" value="PLP-dependent transferases"/>
    <property type="match status" value="1"/>
</dbReference>
<evidence type="ECO:0000256" key="2">
    <source>
        <dbReference type="ARBA" id="ARBA00022898"/>
    </source>
</evidence>
<comment type="cofactor">
    <cofactor evidence="1">
        <name>pyridoxal 5'-phosphate</name>
        <dbReference type="ChEBI" id="CHEBI:597326"/>
    </cofactor>
</comment>
<dbReference type="InterPro" id="IPR015421">
    <property type="entry name" value="PyrdxlP-dep_Trfase_major"/>
</dbReference>
<dbReference type="PROSITE" id="PS00600">
    <property type="entry name" value="AA_TRANSFER_CLASS_3"/>
    <property type="match status" value="1"/>
</dbReference>
<dbReference type="EMBL" id="JAOSHN010000004">
    <property type="protein sequence ID" value="MCU7379048.1"/>
    <property type="molecule type" value="Genomic_DNA"/>
</dbReference>
<dbReference type="InterPro" id="IPR049704">
    <property type="entry name" value="Aminotrans_3_PPA_site"/>
</dbReference>
<keyword evidence="4" id="KW-0413">Isomerase</keyword>
<keyword evidence="2 3" id="KW-0663">Pyridoxal phosphate</keyword>